<evidence type="ECO:0000313" key="3">
    <source>
        <dbReference type="EMBL" id="BAB52893.1"/>
    </source>
</evidence>
<dbReference type="PANTHER" id="PTHR30363:SF4">
    <property type="entry name" value="GLYCEROL-3-PHOSPHATE REGULON REPRESSOR"/>
    <property type="match status" value="1"/>
</dbReference>
<reference evidence="3 4" key="1">
    <citation type="journal article" date="2000" name="DNA Res.">
        <title>Complete genome structure of the nitrogen-fixing symbiotic bacterium Mesorhizobium loti.</title>
        <authorList>
            <person name="Kaneko T."/>
            <person name="Nakamura Y."/>
            <person name="Sato S."/>
            <person name="Asamizu E."/>
            <person name="Kato T."/>
            <person name="Sasamoto S."/>
            <person name="Watanabe A."/>
            <person name="Idesawa K."/>
            <person name="Ishikawa A."/>
            <person name="Kawashima K."/>
            <person name="Kimura T."/>
            <person name="Kishida Y."/>
            <person name="Kiyokawa C."/>
            <person name="Kohara M."/>
            <person name="Matsumoto M."/>
            <person name="Matsuno A."/>
            <person name="Mochizuki Y."/>
            <person name="Nakayama S."/>
            <person name="Nakazaki N."/>
            <person name="Shimpo S."/>
            <person name="Sugimoto M."/>
            <person name="Takeuchi C."/>
            <person name="Yamada M."/>
            <person name="Tabata S."/>
        </authorList>
    </citation>
    <scope>NUCLEOTIDE SEQUENCE [LARGE SCALE GENOMIC DNA]</scope>
    <source>
        <strain evidence="4">LMG 29417 / CECT 9101 / MAFF 303099</strain>
    </source>
</reference>
<gene>
    <name evidence="3" type="ordered locus">mlr6641</name>
</gene>
<dbReference type="EMBL" id="BA000012">
    <property type="protein sequence ID" value="BAB52893.1"/>
    <property type="molecule type" value="Genomic_DNA"/>
</dbReference>
<dbReference type="InterPro" id="IPR014036">
    <property type="entry name" value="DeoR-like_C"/>
</dbReference>
<keyword evidence="1" id="KW-0678">Repressor</keyword>
<dbReference type="Proteomes" id="UP000000552">
    <property type="component" value="Chromosome"/>
</dbReference>
<accession>Q988Q4</accession>
<feature type="domain" description="DeoR-like transcriptional repressor C-terminal sensor" evidence="2">
    <location>
        <begin position="57"/>
        <end position="212"/>
    </location>
</feature>
<dbReference type="HOGENOM" id="CLU_060699_2_1_5"/>
<dbReference type="KEGG" id="mlo:mlr6641"/>
<dbReference type="InterPro" id="IPR037171">
    <property type="entry name" value="NagB/RpiA_transferase-like"/>
</dbReference>
<dbReference type="PATRIC" id="fig|266835.9.peg.5273"/>
<dbReference type="Pfam" id="PF00455">
    <property type="entry name" value="DeoRC"/>
    <property type="match status" value="1"/>
</dbReference>
<evidence type="ECO:0000256" key="1">
    <source>
        <dbReference type="ARBA" id="ARBA00022491"/>
    </source>
</evidence>
<name>Q988Q4_RHILO</name>
<organism evidence="3 4">
    <name type="scientific">Mesorhizobium japonicum (strain LMG 29417 / CECT 9101 / MAFF 303099)</name>
    <name type="common">Mesorhizobium loti (strain MAFF 303099)</name>
    <dbReference type="NCBI Taxonomy" id="266835"/>
    <lineage>
        <taxon>Bacteria</taxon>
        <taxon>Pseudomonadati</taxon>
        <taxon>Pseudomonadota</taxon>
        <taxon>Alphaproteobacteria</taxon>
        <taxon>Hyphomicrobiales</taxon>
        <taxon>Phyllobacteriaceae</taxon>
        <taxon>Mesorhizobium</taxon>
    </lineage>
</organism>
<dbReference type="AlphaFoldDB" id="Q988Q4"/>
<dbReference type="eggNOG" id="COG1349">
    <property type="taxonomic scope" value="Bacteria"/>
</dbReference>
<proteinExistence type="predicted"/>
<evidence type="ECO:0000313" key="4">
    <source>
        <dbReference type="Proteomes" id="UP000000552"/>
    </source>
</evidence>
<dbReference type="PANTHER" id="PTHR30363">
    <property type="entry name" value="HTH-TYPE TRANSCRIPTIONAL REGULATOR SRLR-RELATED"/>
    <property type="match status" value="1"/>
</dbReference>
<dbReference type="SMART" id="SM01134">
    <property type="entry name" value="DeoRC"/>
    <property type="match status" value="1"/>
</dbReference>
<dbReference type="InterPro" id="IPR050313">
    <property type="entry name" value="Carb_Metab_HTH_regulators"/>
</dbReference>
<evidence type="ECO:0000259" key="2">
    <source>
        <dbReference type="Pfam" id="PF00455"/>
    </source>
</evidence>
<dbReference type="Gene3D" id="3.40.50.1360">
    <property type="match status" value="1"/>
</dbReference>
<protein>
    <submittedName>
        <fullName evidence="3">Transcriptional regulator</fullName>
    </submittedName>
</protein>
<sequence length="238" mass="25337">MLAGHTLIESKNDHQSRRNCEFRRAIAAAGRCRRVYGGALPLLASSVPMSVRMDTRHRQKQALAQTAATMIEPGEFIFLDSGSTNLALIDFLPKGYDLTLATNSIDIAGAALRGQDLKLIMLGGTVDLAVGGCVDATAIGSLAQMNIDRSFIGVCSVSPTFGLSAFDIADATFKRALVAASGYTIALATTDKLEVRAPHRVSEINEIDCLVLEHDAPISHLDDLVRAGASIVKALQPF</sequence>
<dbReference type="SUPFAM" id="SSF100950">
    <property type="entry name" value="NagB/RpiA/CoA transferase-like"/>
    <property type="match status" value="1"/>
</dbReference>